<reference evidence="2 3" key="1">
    <citation type="submission" date="2017-12" db="EMBL/GenBank/DDBJ databases">
        <title>High-resolution comparative analysis of great ape genomes.</title>
        <authorList>
            <person name="Pollen A."/>
            <person name="Hastie A."/>
            <person name="Hormozdiari F."/>
            <person name="Dougherty M."/>
            <person name="Liu R."/>
            <person name="Chaisson M."/>
            <person name="Hoppe E."/>
            <person name="Hill C."/>
            <person name="Pang A."/>
            <person name="Hillier L."/>
            <person name="Baker C."/>
            <person name="Armstrong J."/>
            <person name="Shendure J."/>
            <person name="Paten B."/>
            <person name="Wilson R."/>
            <person name="Chao H."/>
            <person name="Schneider V."/>
            <person name="Ventura M."/>
            <person name="Kronenberg Z."/>
            <person name="Murali S."/>
            <person name="Gordon D."/>
            <person name="Cantsilieris S."/>
            <person name="Munson K."/>
            <person name="Nelson B."/>
            <person name="Raja A."/>
            <person name="Underwood J."/>
            <person name="Diekhans M."/>
            <person name="Fiddes I."/>
            <person name="Haussler D."/>
            <person name="Eichler E."/>
        </authorList>
    </citation>
    <scope>NUCLEOTIDE SEQUENCE [LARGE SCALE GENOMIC DNA]</scope>
    <source>
        <strain evidence="2">Yerkes chimp pedigree #C0471</strain>
    </source>
</reference>
<organism evidence="2 3">
    <name type="scientific">Pan troglodytes</name>
    <name type="common">Chimpanzee</name>
    <dbReference type="NCBI Taxonomy" id="9598"/>
    <lineage>
        <taxon>Eukaryota</taxon>
        <taxon>Metazoa</taxon>
        <taxon>Chordata</taxon>
        <taxon>Craniata</taxon>
        <taxon>Vertebrata</taxon>
        <taxon>Euteleostomi</taxon>
        <taxon>Mammalia</taxon>
        <taxon>Eutheria</taxon>
        <taxon>Euarchontoglires</taxon>
        <taxon>Primates</taxon>
        <taxon>Haplorrhini</taxon>
        <taxon>Catarrhini</taxon>
        <taxon>Hominidae</taxon>
        <taxon>Pan</taxon>
    </lineage>
</organism>
<evidence type="ECO:0000313" key="2">
    <source>
        <dbReference type="EMBL" id="PNI80615.1"/>
    </source>
</evidence>
<feature type="compositionally biased region" description="Polar residues" evidence="1">
    <location>
        <begin position="43"/>
        <end position="54"/>
    </location>
</feature>
<comment type="caution">
    <text evidence="2">The sequence shown here is derived from an EMBL/GenBank/DDBJ whole genome shotgun (WGS) entry which is preliminary data.</text>
</comment>
<name>A0A2J8P9C5_PANTR</name>
<sequence length="54" mass="5927">TAEQRVSFRHHESCAAQGWRHGPWGREAVPGGLGEEPEAQELQPVSTGETWACL</sequence>
<dbReference type="EMBL" id="NBAG03000218">
    <property type="protein sequence ID" value="PNI80615.1"/>
    <property type="molecule type" value="Genomic_DNA"/>
</dbReference>
<protein>
    <submittedName>
        <fullName evidence="2">APEH isoform 9</fullName>
    </submittedName>
</protein>
<dbReference type="AlphaFoldDB" id="A0A2J8P9C5"/>
<proteinExistence type="predicted"/>
<feature type="region of interest" description="Disordered" evidence="1">
    <location>
        <begin position="34"/>
        <end position="54"/>
    </location>
</feature>
<evidence type="ECO:0000313" key="3">
    <source>
        <dbReference type="Proteomes" id="UP000236370"/>
    </source>
</evidence>
<gene>
    <name evidence="2" type="ORF">CK820_G0005094</name>
</gene>
<evidence type="ECO:0000256" key="1">
    <source>
        <dbReference type="SAM" id="MobiDB-lite"/>
    </source>
</evidence>
<accession>A0A2J8P9C5</accession>
<feature type="non-terminal residue" evidence="2">
    <location>
        <position position="1"/>
    </location>
</feature>
<dbReference type="Proteomes" id="UP000236370">
    <property type="component" value="Unassembled WGS sequence"/>
</dbReference>